<evidence type="ECO:0000256" key="2">
    <source>
        <dbReference type="ARBA" id="ARBA00022448"/>
    </source>
</evidence>
<keyword evidence="2" id="KW-0813">Transport</keyword>
<feature type="transmembrane region" description="Helical" evidence="7">
    <location>
        <begin position="98"/>
        <end position="120"/>
    </location>
</feature>
<feature type="transmembrane region" description="Helical" evidence="7">
    <location>
        <begin position="357"/>
        <end position="379"/>
    </location>
</feature>
<comment type="subcellular location">
    <subcellularLocation>
        <location evidence="1">Membrane</location>
        <topology evidence="1">Multi-pass membrane protein</topology>
    </subcellularLocation>
</comment>
<name>A0A6A5ZSJ9_9PLEO</name>
<dbReference type="GO" id="GO:0022857">
    <property type="term" value="F:transmembrane transporter activity"/>
    <property type="evidence" value="ECO:0007669"/>
    <property type="project" value="InterPro"/>
</dbReference>
<dbReference type="PRINTS" id="PR01035">
    <property type="entry name" value="TCRTETA"/>
</dbReference>
<protein>
    <submittedName>
        <fullName evidence="9">Major facilitator superfamily domain-containing protein</fullName>
    </submittedName>
</protein>
<evidence type="ECO:0000313" key="10">
    <source>
        <dbReference type="Proteomes" id="UP000799770"/>
    </source>
</evidence>
<dbReference type="Gene3D" id="1.20.1250.20">
    <property type="entry name" value="MFS general substrate transporter like domains"/>
    <property type="match status" value="1"/>
</dbReference>
<reference evidence="9" key="1">
    <citation type="journal article" date="2020" name="Stud. Mycol.">
        <title>101 Dothideomycetes genomes: a test case for predicting lifestyles and emergence of pathogens.</title>
        <authorList>
            <person name="Haridas S."/>
            <person name="Albert R."/>
            <person name="Binder M."/>
            <person name="Bloem J."/>
            <person name="Labutti K."/>
            <person name="Salamov A."/>
            <person name="Andreopoulos B."/>
            <person name="Baker S."/>
            <person name="Barry K."/>
            <person name="Bills G."/>
            <person name="Bluhm B."/>
            <person name="Cannon C."/>
            <person name="Castanera R."/>
            <person name="Culley D."/>
            <person name="Daum C."/>
            <person name="Ezra D."/>
            <person name="Gonzalez J."/>
            <person name="Henrissat B."/>
            <person name="Kuo A."/>
            <person name="Liang C."/>
            <person name="Lipzen A."/>
            <person name="Lutzoni F."/>
            <person name="Magnuson J."/>
            <person name="Mondo S."/>
            <person name="Nolan M."/>
            <person name="Ohm R."/>
            <person name="Pangilinan J."/>
            <person name="Park H.-J."/>
            <person name="Ramirez L."/>
            <person name="Alfaro M."/>
            <person name="Sun H."/>
            <person name="Tritt A."/>
            <person name="Yoshinaga Y."/>
            <person name="Zwiers L.-H."/>
            <person name="Turgeon B."/>
            <person name="Goodwin S."/>
            <person name="Spatafora J."/>
            <person name="Crous P."/>
            <person name="Grigoriev I."/>
        </authorList>
    </citation>
    <scope>NUCLEOTIDE SEQUENCE</scope>
    <source>
        <strain evidence="9">CBS 627.86</strain>
    </source>
</reference>
<proteinExistence type="predicted"/>
<accession>A0A6A5ZSJ9</accession>
<feature type="region of interest" description="Disordered" evidence="6">
    <location>
        <begin position="28"/>
        <end position="53"/>
    </location>
</feature>
<evidence type="ECO:0000313" key="9">
    <source>
        <dbReference type="EMBL" id="KAF2121221.1"/>
    </source>
</evidence>
<evidence type="ECO:0000256" key="5">
    <source>
        <dbReference type="ARBA" id="ARBA00023136"/>
    </source>
</evidence>
<feature type="transmembrane region" description="Helical" evidence="7">
    <location>
        <begin position="284"/>
        <end position="305"/>
    </location>
</feature>
<organism evidence="9 10">
    <name type="scientific">Lophiotrema nucula</name>
    <dbReference type="NCBI Taxonomy" id="690887"/>
    <lineage>
        <taxon>Eukaryota</taxon>
        <taxon>Fungi</taxon>
        <taxon>Dikarya</taxon>
        <taxon>Ascomycota</taxon>
        <taxon>Pezizomycotina</taxon>
        <taxon>Dothideomycetes</taxon>
        <taxon>Pleosporomycetidae</taxon>
        <taxon>Pleosporales</taxon>
        <taxon>Lophiotremataceae</taxon>
        <taxon>Lophiotrema</taxon>
    </lineage>
</organism>
<dbReference type="PROSITE" id="PS50850">
    <property type="entry name" value="MFS"/>
    <property type="match status" value="1"/>
</dbReference>
<keyword evidence="4 7" id="KW-1133">Transmembrane helix</keyword>
<evidence type="ECO:0000256" key="7">
    <source>
        <dbReference type="SAM" id="Phobius"/>
    </source>
</evidence>
<keyword evidence="3 7" id="KW-0812">Transmembrane</keyword>
<dbReference type="InterPro" id="IPR001958">
    <property type="entry name" value="Tet-R_TetA/multi-R_MdtG-like"/>
</dbReference>
<keyword evidence="5 7" id="KW-0472">Membrane</keyword>
<dbReference type="EMBL" id="ML977312">
    <property type="protein sequence ID" value="KAF2121221.1"/>
    <property type="molecule type" value="Genomic_DNA"/>
</dbReference>
<dbReference type="InterPro" id="IPR011701">
    <property type="entry name" value="MFS"/>
</dbReference>
<feature type="transmembrane region" description="Helical" evidence="7">
    <location>
        <begin position="428"/>
        <end position="449"/>
    </location>
</feature>
<dbReference type="GO" id="GO:0016020">
    <property type="term" value="C:membrane"/>
    <property type="evidence" value="ECO:0007669"/>
    <property type="project" value="UniProtKB-SubCell"/>
</dbReference>
<feature type="transmembrane region" description="Helical" evidence="7">
    <location>
        <begin position="231"/>
        <end position="255"/>
    </location>
</feature>
<dbReference type="OrthoDB" id="419616at2759"/>
<evidence type="ECO:0000256" key="6">
    <source>
        <dbReference type="SAM" id="MobiDB-lite"/>
    </source>
</evidence>
<feature type="transmembrane region" description="Helical" evidence="7">
    <location>
        <begin position="325"/>
        <end position="345"/>
    </location>
</feature>
<feature type="transmembrane region" description="Helical" evidence="7">
    <location>
        <begin position="385"/>
        <end position="407"/>
    </location>
</feature>
<gene>
    <name evidence="9" type="ORF">BDV96DRAFT_609382</name>
</gene>
<feature type="transmembrane region" description="Helical" evidence="7">
    <location>
        <begin position="132"/>
        <end position="151"/>
    </location>
</feature>
<feature type="domain" description="Major facilitator superfamily (MFS) profile" evidence="8">
    <location>
        <begin position="61"/>
        <end position="484"/>
    </location>
</feature>
<feature type="transmembrane region" description="Helical" evidence="7">
    <location>
        <begin position="157"/>
        <end position="177"/>
    </location>
</feature>
<feature type="transmembrane region" description="Helical" evidence="7">
    <location>
        <begin position="461"/>
        <end position="480"/>
    </location>
</feature>
<dbReference type="SUPFAM" id="SSF103473">
    <property type="entry name" value="MFS general substrate transporter"/>
    <property type="match status" value="1"/>
</dbReference>
<dbReference type="PANTHER" id="PTHR23504">
    <property type="entry name" value="MAJOR FACILITATOR SUPERFAMILY DOMAIN-CONTAINING PROTEIN 10"/>
    <property type="match status" value="1"/>
</dbReference>
<evidence type="ECO:0000256" key="3">
    <source>
        <dbReference type="ARBA" id="ARBA00022692"/>
    </source>
</evidence>
<sequence length="496" mass="52952">MSPSTYSPGYEDEDVDVKANNERTPLLASATAVTSSEPAETVPPVDRNQNEDDEVPLPKTQIFLLCYTRLVEPIAFFSIFPYINKMIEETGGIATEDLGFYSGLIESLFSLTQMCVMIFWGKAADRFGRKPVLVVSLVGVTFSTALFGMSQALWQMILFRCLAGVFAGTIVTVRAMITENSTKKTQARAFSYFAFSGNLGIFAGPLIGGALESPASKFPSTLGRVAFFRNYPYALPGFVSSSIGGTGALLTALFVKETLHVHQHGQKGTQGGSMSTWELIKYPGVAQVLLIYNYVLLLAFAFTAVDPVFLYTPVGLGGIGFPPGLIAATIGLAGVSQALWTLLVFPSLHKRVGTAGVLWLCALGWPFFFLANPVCNIFLRYGLKVPFWIVGPVSTSVGSGVAMAFTANQLAVNDIAPSHETLGTLNSIALALSAGLRAVVPALSTSLFATGVKLRIIGGHLFWATAIALAIGLSVLLKFLPQEAEGKVQAEEDGEA</sequence>
<dbReference type="InterPro" id="IPR020846">
    <property type="entry name" value="MFS_dom"/>
</dbReference>
<dbReference type="PANTHER" id="PTHR23504:SF3">
    <property type="entry name" value="MAJOR FACILITATOR SUPERFAMILY (MFS) PROFILE DOMAIN-CONTAINING PROTEIN"/>
    <property type="match status" value="1"/>
</dbReference>
<dbReference type="InterPro" id="IPR036259">
    <property type="entry name" value="MFS_trans_sf"/>
</dbReference>
<dbReference type="CDD" id="cd17330">
    <property type="entry name" value="MFS_SLC46_TetA_like"/>
    <property type="match status" value="1"/>
</dbReference>
<evidence type="ECO:0000256" key="4">
    <source>
        <dbReference type="ARBA" id="ARBA00022989"/>
    </source>
</evidence>
<dbReference type="Pfam" id="PF07690">
    <property type="entry name" value="MFS_1"/>
    <property type="match status" value="1"/>
</dbReference>
<evidence type="ECO:0000256" key="1">
    <source>
        <dbReference type="ARBA" id="ARBA00004141"/>
    </source>
</evidence>
<feature type="transmembrane region" description="Helical" evidence="7">
    <location>
        <begin position="189"/>
        <end position="211"/>
    </location>
</feature>
<dbReference type="Proteomes" id="UP000799770">
    <property type="component" value="Unassembled WGS sequence"/>
</dbReference>
<dbReference type="AlphaFoldDB" id="A0A6A5ZSJ9"/>
<keyword evidence="10" id="KW-1185">Reference proteome</keyword>
<evidence type="ECO:0000259" key="8">
    <source>
        <dbReference type="PROSITE" id="PS50850"/>
    </source>
</evidence>